<sequence length="855" mass="86632">MGRGSYDPGSALTKEVGVVGYNFSSVRVTAGSNEDMYLRSIRWNQTGSAAPSDLANLTTVVDGVSYSTVISSDSKYYSTVFPAPGLLIVKGASKDITIKGDIVGGSGRTIAFDLAKRIDINLVGKDHGYGTTPPQTTGNSNNCGATTGTSCFTTTEDPWYDGAVVTVSAGTMNVSSWSAGVPSANIAEGVSDVPIAGFTVDVKGEGISVGSMIFGVGVTGTVASGGIDSVKLIDETGKTLAGPTDVTQITTGYGTVTLSNSITFKTGVTKVKLVAKVDTSAANNDTVVASTTPGSGWTSVKGETTGNTITPSPSSAISGSTQTVKAGTLTITVSTLPPAQNVVAGSKQFTFANYIFDGSASGEDVRMNTVPLYFDTTGTRTDLTNCSLYDGATALNTGSNVKNPATTDTASSTSLTFDGTGLIVTKGTSKTLSMKCDLKTGVTTKYWWGVDAGATFTASGQTSGSTITPTATDANGQIMTAVAGGGYSVVNSADSSVLYRAVQAGATDVILAKYIFTASTSEDVTIKQIVLALGNTASNSPADLVGQQVTVWKGTTQVGIGQFGVGGTADVATSTLSAPFNVPKGESVTITVKGSLTAQDSINGTPGAFIVVNYDGGVGNNGSSSSATGNYGTGVDSGSTIGGSYAAVTNTNGVRVFRGVPTISVLSSGCATCLQTGVDLYKIRVTAPAARGIGLRAVSFNVSSIGIGVTGWQLVGPNGAVNATAVASTTNNRLIINFDNSSTDSLVDAGDSKDYAVRATGFSSALTSANTETVSINLVSDTTTPSYLATGTLMGSVYSIQNSASSSDKFVWTPFSSTTPAVLTAAMQLNADWTNSYGVPGFNVSQDLPAQSFSN</sequence>
<dbReference type="AlphaFoldDB" id="A0A1G2QY34"/>
<proteinExistence type="predicted"/>
<feature type="region of interest" description="Disordered" evidence="1">
    <location>
        <begin position="297"/>
        <end position="320"/>
    </location>
</feature>
<gene>
    <name evidence="2" type="ORF">A2672_00885</name>
</gene>
<comment type="caution">
    <text evidence="2">The sequence shown here is derived from an EMBL/GenBank/DDBJ whole genome shotgun (WGS) entry which is preliminary data.</text>
</comment>
<accession>A0A1G2QY34</accession>
<evidence type="ECO:0000256" key="1">
    <source>
        <dbReference type="SAM" id="MobiDB-lite"/>
    </source>
</evidence>
<name>A0A1G2QY34_9BACT</name>
<organism evidence="2 3">
    <name type="scientific">Candidatus Wildermuthbacteria bacterium RIFCSPHIGHO2_01_FULL_49_22b</name>
    <dbReference type="NCBI Taxonomy" id="1802448"/>
    <lineage>
        <taxon>Bacteria</taxon>
        <taxon>Candidatus Wildermuthiibacteriota</taxon>
    </lineage>
</organism>
<evidence type="ECO:0000313" key="3">
    <source>
        <dbReference type="Proteomes" id="UP000178065"/>
    </source>
</evidence>
<evidence type="ECO:0000313" key="2">
    <source>
        <dbReference type="EMBL" id="OHA65039.1"/>
    </source>
</evidence>
<reference evidence="2 3" key="1">
    <citation type="journal article" date="2016" name="Nat. Commun.">
        <title>Thousands of microbial genomes shed light on interconnected biogeochemical processes in an aquifer system.</title>
        <authorList>
            <person name="Anantharaman K."/>
            <person name="Brown C.T."/>
            <person name="Hug L.A."/>
            <person name="Sharon I."/>
            <person name="Castelle C.J."/>
            <person name="Probst A.J."/>
            <person name="Thomas B.C."/>
            <person name="Singh A."/>
            <person name="Wilkins M.J."/>
            <person name="Karaoz U."/>
            <person name="Brodie E.L."/>
            <person name="Williams K.H."/>
            <person name="Hubbard S.S."/>
            <person name="Banfield J.F."/>
        </authorList>
    </citation>
    <scope>NUCLEOTIDE SEQUENCE [LARGE SCALE GENOMIC DNA]</scope>
</reference>
<dbReference type="EMBL" id="MHTT01000023">
    <property type="protein sequence ID" value="OHA65039.1"/>
    <property type="molecule type" value="Genomic_DNA"/>
</dbReference>
<protein>
    <submittedName>
        <fullName evidence="2">Uncharacterized protein</fullName>
    </submittedName>
</protein>
<dbReference type="Proteomes" id="UP000178065">
    <property type="component" value="Unassembled WGS sequence"/>
</dbReference>